<keyword evidence="3 7" id="KW-1133">Transmembrane helix</keyword>
<dbReference type="PANTHER" id="PTHR33048">
    <property type="entry name" value="PTH11-LIKE INTEGRAL MEMBRANE PROTEIN (AFU_ORTHOLOGUE AFUA_5G11245)"/>
    <property type="match status" value="1"/>
</dbReference>
<dbReference type="GeneID" id="19401298"/>
<dbReference type="Pfam" id="PF20684">
    <property type="entry name" value="Fung_rhodopsin"/>
    <property type="match status" value="1"/>
</dbReference>
<feature type="region of interest" description="Disordered" evidence="6">
    <location>
        <begin position="259"/>
        <end position="283"/>
    </location>
</feature>
<dbReference type="InterPro" id="IPR052337">
    <property type="entry name" value="SAT4-like"/>
</dbReference>
<evidence type="ECO:0000313" key="10">
    <source>
        <dbReference type="Proteomes" id="UP000016935"/>
    </source>
</evidence>
<keyword evidence="4 7" id="KW-0472">Membrane</keyword>
<name>R0JYW1_EXST2</name>
<accession>R0JYW1</accession>
<evidence type="ECO:0000256" key="5">
    <source>
        <dbReference type="ARBA" id="ARBA00038359"/>
    </source>
</evidence>
<keyword evidence="10" id="KW-1185">Reference proteome</keyword>
<reference evidence="9 10" key="2">
    <citation type="journal article" date="2013" name="PLoS Genet.">
        <title>Comparative genome structure, secondary metabolite, and effector coding capacity across Cochliobolus pathogens.</title>
        <authorList>
            <person name="Condon B.J."/>
            <person name="Leng Y."/>
            <person name="Wu D."/>
            <person name="Bushley K.E."/>
            <person name="Ohm R.A."/>
            <person name="Otillar R."/>
            <person name="Martin J."/>
            <person name="Schackwitz W."/>
            <person name="Grimwood J."/>
            <person name="MohdZainudin N."/>
            <person name="Xue C."/>
            <person name="Wang R."/>
            <person name="Manning V.A."/>
            <person name="Dhillon B."/>
            <person name="Tu Z.J."/>
            <person name="Steffenson B.J."/>
            <person name="Salamov A."/>
            <person name="Sun H."/>
            <person name="Lowry S."/>
            <person name="LaButti K."/>
            <person name="Han J."/>
            <person name="Copeland A."/>
            <person name="Lindquist E."/>
            <person name="Barry K."/>
            <person name="Schmutz J."/>
            <person name="Baker S.E."/>
            <person name="Ciuffetti L.M."/>
            <person name="Grigoriev I.V."/>
            <person name="Zhong S."/>
            <person name="Turgeon B.G."/>
        </authorList>
    </citation>
    <scope>NUCLEOTIDE SEQUENCE [LARGE SCALE GENOMIC DNA]</scope>
    <source>
        <strain evidence="10">28A</strain>
    </source>
</reference>
<evidence type="ECO:0000256" key="7">
    <source>
        <dbReference type="SAM" id="Phobius"/>
    </source>
</evidence>
<feature type="transmembrane region" description="Helical" evidence="7">
    <location>
        <begin position="66"/>
        <end position="90"/>
    </location>
</feature>
<dbReference type="OrthoDB" id="5283415at2759"/>
<dbReference type="GO" id="GO:0016020">
    <property type="term" value="C:membrane"/>
    <property type="evidence" value="ECO:0007669"/>
    <property type="project" value="UniProtKB-SubCell"/>
</dbReference>
<proteinExistence type="inferred from homology"/>
<dbReference type="PANTHER" id="PTHR33048:SF160">
    <property type="entry name" value="SAT4 FAMILY MEMBRANE PROTEIN"/>
    <property type="match status" value="1"/>
</dbReference>
<dbReference type="RefSeq" id="XP_008030902.1">
    <property type="nucleotide sequence ID" value="XM_008032711.1"/>
</dbReference>
<dbReference type="HOGENOM" id="CLU_891389_0_0_1"/>
<evidence type="ECO:0000259" key="8">
    <source>
        <dbReference type="Pfam" id="PF20684"/>
    </source>
</evidence>
<dbReference type="Proteomes" id="UP000016935">
    <property type="component" value="Unassembled WGS sequence"/>
</dbReference>
<dbReference type="STRING" id="671987.R0JYW1"/>
<dbReference type="InterPro" id="IPR049326">
    <property type="entry name" value="Rhodopsin_dom_fungi"/>
</dbReference>
<comment type="similarity">
    <text evidence="5">Belongs to the SAT4 family.</text>
</comment>
<protein>
    <recommendedName>
        <fullName evidence="8">Rhodopsin domain-containing protein</fullName>
    </recommendedName>
</protein>
<sequence>MCKFVMVSYAGYHAEDIPKGAVNQVDLLFWRYINNILHNPVLGLVKISFLITLLKLRSYNRWIIASLWTSIAVNIVFIILAVLGGIVKCWPIEKAWHPDIPGHCPHRPPYIYGTIGTTIATDFLVSLIPAWIIHDLRMPMKNKVAVILFLSLPLAVTAIGCYRLQMFIAVFRLPKGMADENPYNVRNALTNIEGNLGVIAACGPTIKWILARFIPYFDTSPKPDPFVPSPLSNRWRRFRGYRRSNGDIELQTDILHDTLPQNSVNSGSKVDDDKGSEKQGVTVETKEVIERTTTVDVESAEVLKANLVLEPKK</sequence>
<evidence type="ECO:0000313" key="9">
    <source>
        <dbReference type="EMBL" id="EOA81437.1"/>
    </source>
</evidence>
<reference evidence="9 10" key="1">
    <citation type="journal article" date="2012" name="PLoS Pathog.">
        <title>Diverse lifestyles and strategies of plant pathogenesis encoded in the genomes of eighteen Dothideomycetes fungi.</title>
        <authorList>
            <person name="Ohm R.A."/>
            <person name="Feau N."/>
            <person name="Henrissat B."/>
            <person name="Schoch C.L."/>
            <person name="Horwitz B.A."/>
            <person name="Barry K.W."/>
            <person name="Condon B.J."/>
            <person name="Copeland A.C."/>
            <person name="Dhillon B."/>
            <person name="Glaser F."/>
            <person name="Hesse C.N."/>
            <person name="Kosti I."/>
            <person name="LaButti K."/>
            <person name="Lindquist E.A."/>
            <person name="Lucas S."/>
            <person name="Salamov A.A."/>
            <person name="Bradshaw R.E."/>
            <person name="Ciuffetti L."/>
            <person name="Hamelin R.C."/>
            <person name="Kema G.H.J."/>
            <person name="Lawrence C."/>
            <person name="Scott J.A."/>
            <person name="Spatafora J.W."/>
            <person name="Turgeon B.G."/>
            <person name="de Wit P.J.G.M."/>
            <person name="Zhong S."/>
            <person name="Goodwin S.B."/>
            <person name="Grigoriev I.V."/>
        </authorList>
    </citation>
    <scope>NUCLEOTIDE SEQUENCE [LARGE SCALE GENOMIC DNA]</scope>
    <source>
        <strain evidence="10">28A</strain>
    </source>
</reference>
<organism evidence="9 10">
    <name type="scientific">Exserohilum turcicum (strain 28A)</name>
    <name type="common">Northern leaf blight fungus</name>
    <name type="synonym">Setosphaeria turcica</name>
    <dbReference type="NCBI Taxonomy" id="671987"/>
    <lineage>
        <taxon>Eukaryota</taxon>
        <taxon>Fungi</taxon>
        <taxon>Dikarya</taxon>
        <taxon>Ascomycota</taxon>
        <taxon>Pezizomycotina</taxon>
        <taxon>Dothideomycetes</taxon>
        <taxon>Pleosporomycetidae</taxon>
        <taxon>Pleosporales</taxon>
        <taxon>Pleosporineae</taxon>
        <taxon>Pleosporaceae</taxon>
        <taxon>Exserohilum</taxon>
    </lineage>
</organism>
<feature type="transmembrane region" description="Helical" evidence="7">
    <location>
        <begin position="110"/>
        <end position="132"/>
    </location>
</feature>
<feature type="compositionally biased region" description="Polar residues" evidence="6">
    <location>
        <begin position="259"/>
        <end position="268"/>
    </location>
</feature>
<gene>
    <name evidence="9" type="ORF">SETTUDRAFT_174158</name>
</gene>
<comment type="subcellular location">
    <subcellularLocation>
        <location evidence="1">Membrane</location>
        <topology evidence="1">Multi-pass membrane protein</topology>
    </subcellularLocation>
</comment>
<feature type="domain" description="Rhodopsin" evidence="8">
    <location>
        <begin position="9"/>
        <end position="211"/>
    </location>
</feature>
<feature type="transmembrane region" description="Helical" evidence="7">
    <location>
        <begin position="144"/>
        <end position="165"/>
    </location>
</feature>
<dbReference type="AlphaFoldDB" id="R0JYW1"/>
<evidence type="ECO:0000256" key="2">
    <source>
        <dbReference type="ARBA" id="ARBA00022692"/>
    </source>
</evidence>
<evidence type="ECO:0000256" key="1">
    <source>
        <dbReference type="ARBA" id="ARBA00004141"/>
    </source>
</evidence>
<evidence type="ECO:0000256" key="4">
    <source>
        <dbReference type="ARBA" id="ARBA00023136"/>
    </source>
</evidence>
<evidence type="ECO:0000256" key="6">
    <source>
        <dbReference type="SAM" id="MobiDB-lite"/>
    </source>
</evidence>
<evidence type="ECO:0000256" key="3">
    <source>
        <dbReference type="ARBA" id="ARBA00022989"/>
    </source>
</evidence>
<dbReference type="eggNOG" id="ENOG502SN0C">
    <property type="taxonomic scope" value="Eukaryota"/>
</dbReference>
<dbReference type="EMBL" id="KB908866">
    <property type="protein sequence ID" value="EOA81437.1"/>
    <property type="molecule type" value="Genomic_DNA"/>
</dbReference>
<keyword evidence="2 7" id="KW-0812">Transmembrane</keyword>